<sequence length="60" mass="7316">MRFIFILTFILNNGKKFEFIKLFRSVVFGHVNIKDEVQKTRYRNDLLIETRTLQRQRILG</sequence>
<organism evidence="1 2">
    <name type="scientific">Brachionus plicatilis</name>
    <name type="common">Marine rotifer</name>
    <name type="synonym">Brachionus muelleri</name>
    <dbReference type="NCBI Taxonomy" id="10195"/>
    <lineage>
        <taxon>Eukaryota</taxon>
        <taxon>Metazoa</taxon>
        <taxon>Spiralia</taxon>
        <taxon>Gnathifera</taxon>
        <taxon>Rotifera</taxon>
        <taxon>Eurotatoria</taxon>
        <taxon>Monogononta</taxon>
        <taxon>Pseudotrocha</taxon>
        <taxon>Ploima</taxon>
        <taxon>Brachionidae</taxon>
        <taxon>Brachionus</taxon>
    </lineage>
</organism>
<accession>A0A3M7PPM6</accession>
<gene>
    <name evidence="1" type="ORF">BpHYR1_051737</name>
</gene>
<comment type="caution">
    <text evidence="1">The sequence shown here is derived from an EMBL/GenBank/DDBJ whole genome shotgun (WGS) entry which is preliminary data.</text>
</comment>
<dbReference type="Proteomes" id="UP000276133">
    <property type="component" value="Unassembled WGS sequence"/>
</dbReference>
<evidence type="ECO:0000313" key="1">
    <source>
        <dbReference type="EMBL" id="RNA00695.1"/>
    </source>
</evidence>
<reference evidence="1 2" key="1">
    <citation type="journal article" date="2018" name="Sci. Rep.">
        <title>Genomic signatures of local adaptation to the degree of environmental predictability in rotifers.</title>
        <authorList>
            <person name="Franch-Gras L."/>
            <person name="Hahn C."/>
            <person name="Garcia-Roger E.M."/>
            <person name="Carmona M.J."/>
            <person name="Serra M."/>
            <person name="Gomez A."/>
        </authorList>
    </citation>
    <scope>NUCLEOTIDE SEQUENCE [LARGE SCALE GENOMIC DNA]</scope>
    <source>
        <strain evidence="1">HYR1</strain>
    </source>
</reference>
<dbReference type="EMBL" id="REGN01009635">
    <property type="protein sequence ID" value="RNA00695.1"/>
    <property type="molecule type" value="Genomic_DNA"/>
</dbReference>
<name>A0A3M7PPM6_BRAPC</name>
<protein>
    <submittedName>
        <fullName evidence="1">Uncharacterized protein</fullName>
    </submittedName>
</protein>
<keyword evidence="2" id="KW-1185">Reference proteome</keyword>
<proteinExistence type="predicted"/>
<evidence type="ECO:0000313" key="2">
    <source>
        <dbReference type="Proteomes" id="UP000276133"/>
    </source>
</evidence>
<dbReference type="AlphaFoldDB" id="A0A3M7PPM6"/>